<feature type="domain" description="Lcl C-terminal" evidence="5">
    <location>
        <begin position="441"/>
        <end position="572"/>
    </location>
</feature>
<protein>
    <submittedName>
        <fullName evidence="6">DUF1566 domain-containing protein</fullName>
    </submittedName>
</protein>
<evidence type="ECO:0000259" key="4">
    <source>
        <dbReference type="Pfam" id="PF03160"/>
    </source>
</evidence>
<dbReference type="InterPro" id="IPR038081">
    <property type="entry name" value="CalX-like_sf"/>
</dbReference>
<dbReference type="RefSeq" id="WP_376864915.1">
    <property type="nucleotide sequence ID" value="NZ_JBHRYB010000003.1"/>
</dbReference>
<keyword evidence="3" id="KW-0106">Calcium</keyword>
<evidence type="ECO:0000256" key="1">
    <source>
        <dbReference type="ARBA" id="ARBA00022729"/>
    </source>
</evidence>
<name>A0ABV7VP13_9GAMM</name>
<evidence type="ECO:0000313" key="6">
    <source>
        <dbReference type="EMBL" id="MFC3679259.1"/>
    </source>
</evidence>
<accession>A0ABV7VP13</accession>
<keyword evidence="1" id="KW-0732">Signal</keyword>
<dbReference type="InterPro" id="IPR011460">
    <property type="entry name" value="Lcl_C"/>
</dbReference>
<proteinExistence type="predicted"/>
<sequence>MTSATAGHPPLFQQTALALVLAATLSGCGSDDDSNNSRAPQLSIADIEVPEGSGGNSEAIFTLTLDKPASSDIRIDLALNAGTAVAGEDYQPLANNQLLFAAGEQQQQLRVGLVADYRYELDEQFSLVLSNLRGDASLLRSRATATIINDDQGLNDSGVTFAANKTDTKDDHCSDTSDNVVAQQDCRHGLDSQQAFNDNANGAAGFNFTKLDAEGKDLAADAGSWHCVRDNVTGLVWEVKSGTGLRAKEHTYLSYQQRFAETETPNDIAAGIADNGADQGSDNCGNADKICTTEQFAADVNQQALCGFNDWRVPRVNELESLLNYASGVPAVNGDYFPHNISAWTDTPSRGGASTAATLYLNAQTGLFALQAKDYDPAADNAPQIGTRLVRGGKATLASGAELTRNVSQSATTPAISCEPNLGATTPAADFEFNIDGNPALVRHKATGLTWQRCPEGSVFNDAGTTTDYSDDLCDGTVNFGQMIVDGSASWDEALTVAENKGDGWRLPNIRELQSITEHACTPAQNALVFPPYVAYATHTWSSTPALDGNANLTEWYFTETQFQRGLASRKAKTGPAGAGAPAAVQGLVRLVRDHD</sequence>
<keyword evidence="2" id="KW-0677">Repeat</keyword>
<dbReference type="EMBL" id="JBHRYB010000003">
    <property type="protein sequence ID" value="MFC3679259.1"/>
    <property type="molecule type" value="Genomic_DNA"/>
</dbReference>
<dbReference type="Pfam" id="PF03160">
    <property type="entry name" value="Calx-beta"/>
    <property type="match status" value="1"/>
</dbReference>
<dbReference type="PANTHER" id="PTHR35812:SF1">
    <property type="entry name" value="LIPOPROTEIN"/>
    <property type="match status" value="1"/>
</dbReference>
<gene>
    <name evidence="6" type="ORF">ACFOMG_03930</name>
</gene>
<organism evidence="6 7">
    <name type="scientific">Bacterioplanoides pacificum</name>
    <dbReference type="NCBI Taxonomy" id="1171596"/>
    <lineage>
        <taxon>Bacteria</taxon>
        <taxon>Pseudomonadati</taxon>
        <taxon>Pseudomonadota</taxon>
        <taxon>Gammaproteobacteria</taxon>
        <taxon>Oceanospirillales</taxon>
        <taxon>Oceanospirillaceae</taxon>
        <taxon>Bacterioplanoides</taxon>
    </lineage>
</organism>
<evidence type="ECO:0000259" key="5">
    <source>
        <dbReference type="Pfam" id="PF07603"/>
    </source>
</evidence>
<dbReference type="SUPFAM" id="SSF141072">
    <property type="entry name" value="CalX-like"/>
    <property type="match status" value="1"/>
</dbReference>
<feature type="domain" description="Lcl C-terminal" evidence="5">
    <location>
        <begin position="227"/>
        <end position="366"/>
    </location>
</feature>
<dbReference type="InterPro" id="IPR003644">
    <property type="entry name" value="Calx_beta"/>
</dbReference>
<dbReference type="Proteomes" id="UP001595722">
    <property type="component" value="Unassembled WGS sequence"/>
</dbReference>
<dbReference type="Gene3D" id="2.60.40.2030">
    <property type="match status" value="1"/>
</dbReference>
<feature type="domain" description="Calx-beta" evidence="4">
    <location>
        <begin position="46"/>
        <end position="151"/>
    </location>
</feature>
<comment type="caution">
    <text evidence="6">The sequence shown here is derived from an EMBL/GenBank/DDBJ whole genome shotgun (WGS) entry which is preliminary data.</text>
</comment>
<reference evidence="7" key="1">
    <citation type="journal article" date="2019" name="Int. J. Syst. Evol. Microbiol.">
        <title>The Global Catalogue of Microorganisms (GCM) 10K type strain sequencing project: providing services to taxonomists for standard genome sequencing and annotation.</title>
        <authorList>
            <consortium name="The Broad Institute Genomics Platform"/>
            <consortium name="The Broad Institute Genome Sequencing Center for Infectious Disease"/>
            <person name="Wu L."/>
            <person name="Ma J."/>
        </authorList>
    </citation>
    <scope>NUCLEOTIDE SEQUENCE [LARGE SCALE GENOMIC DNA]</scope>
    <source>
        <strain evidence="7">KCTC 42424</strain>
    </source>
</reference>
<evidence type="ECO:0000256" key="2">
    <source>
        <dbReference type="ARBA" id="ARBA00022737"/>
    </source>
</evidence>
<evidence type="ECO:0000313" key="7">
    <source>
        <dbReference type="Proteomes" id="UP001595722"/>
    </source>
</evidence>
<dbReference type="PANTHER" id="PTHR35812">
    <property type="entry name" value="LIPOPROTEIN"/>
    <property type="match status" value="1"/>
</dbReference>
<keyword evidence="7" id="KW-1185">Reference proteome</keyword>
<dbReference type="Pfam" id="PF07603">
    <property type="entry name" value="Lcl_C"/>
    <property type="match status" value="2"/>
</dbReference>
<evidence type="ECO:0000256" key="3">
    <source>
        <dbReference type="ARBA" id="ARBA00022837"/>
    </source>
</evidence>